<name>A0ACB9Z008_9PEZI</name>
<organism evidence="1 2">
    <name type="scientific">Hypoxylon rubiginosum</name>
    <dbReference type="NCBI Taxonomy" id="110542"/>
    <lineage>
        <taxon>Eukaryota</taxon>
        <taxon>Fungi</taxon>
        <taxon>Dikarya</taxon>
        <taxon>Ascomycota</taxon>
        <taxon>Pezizomycotina</taxon>
        <taxon>Sordariomycetes</taxon>
        <taxon>Xylariomycetidae</taxon>
        <taxon>Xylariales</taxon>
        <taxon>Hypoxylaceae</taxon>
        <taxon>Hypoxylon</taxon>
    </lineage>
</organism>
<accession>A0ACB9Z008</accession>
<protein>
    <submittedName>
        <fullName evidence="1">Uncharacterized protein</fullName>
    </submittedName>
</protein>
<comment type="caution">
    <text evidence="1">The sequence shown here is derived from an EMBL/GenBank/DDBJ whole genome shotgun (WGS) entry which is preliminary data.</text>
</comment>
<proteinExistence type="predicted"/>
<evidence type="ECO:0000313" key="1">
    <source>
        <dbReference type="EMBL" id="KAI4864305.1"/>
    </source>
</evidence>
<keyword evidence="2" id="KW-1185">Reference proteome</keyword>
<evidence type="ECO:0000313" key="2">
    <source>
        <dbReference type="Proteomes" id="UP001497700"/>
    </source>
</evidence>
<sequence length="298" mass="32963">MSLSSTSSGPRSTVHSNSNLDASNMKRTAETSRGGKRKGTRSVSTLTPSQLARKRANDREAQRAIRARTKEHIDSLEREIEELRSQQNRDQTVQSLLRQNKSLEDELGRLRESLGLRHPDSSDPYQPIFHSSSPPNPSYGQPVSIYPLMPNMASYGDATEAWSTSMPRSAPSPASSTASSEVTEDYNGGNYISASAPSSGLERSSIPRNMHSPPDSCVNGEGGFEDMKPGMFSCSQPQARQLSSDYILSDFGCTQVNMMPVHSNYQYQPWGMYPMQHYHAPVPLEQSHQMPQVGRCTF</sequence>
<dbReference type="Proteomes" id="UP001497700">
    <property type="component" value="Unassembled WGS sequence"/>
</dbReference>
<reference evidence="1 2" key="1">
    <citation type="journal article" date="2022" name="New Phytol.">
        <title>Ecological generalism drives hyperdiversity of secondary metabolite gene clusters in xylarialean endophytes.</title>
        <authorList>
            <person name="Franco M.E.E."/>
            <person name="Wisecaver J.H."/>
            <person name="Arnold A.E."/>
            <person name="Ju Y.M."/>
            <person name="Slot J.C."/>
            <person name="Ahrendt S."/>
            <person name="Moore L.P."/>
            <person name="Eastman K.E."/>
            <person name="Scott K."/>
            <person name="Konkel Z."/>
            <person name="Mondo S.J."/>
            <person name="Kuo A."/>
            <person name="Hayes R.D."/>
            <person name="Haridas S."/>
            <person name="Andreopoulos B."/>
            <person name="Riley R."/>
            <person name="LaButti K."/>
            <person name="Pangilinan J."/>
            <person name="Lipzen A."/>
            <person name="Amirebrahimi M."/>
            <person name="Yan J."/>
            <person name="Adam C."/>
            <person name="Keymanesh K."/>
            <person name="Ng V."/>
            <person name="Louie K."/>
            <person name="Northen T."/>
            <person name="Drula E."/>
            <person name="Henrissat B."/>
            <person name="Hsieh H.M."/>
            <person name="Youens-Clark K."/>
            <person name="Lutzoni F."/>
            <person name="Miadlikowska J."/>
            <person name="Eastwood D.C."/>
            <person name="Hamelin R.C."/>
            <person name="Grigoriev I.V."/>
            <person name="U'Ren J.M."/>
        </authorList>
    </citation>
    <scope>NUCLEOTIDE SEQUENCE [LARGE SCALE GENOMIC DNA]</scope>
    <source>
        <strain evidence="1 2">CBS 119005</strain>
    </source>
</reference>
<dbReference type="EMBL" id="MU393488">
    <property type="protein sequence ID" value="KAI4864305.1"/>
    <property type="molecule type" value="Genomic_DNA"/>
</dbReference>
<gene>
    <name evidence="1" type="ORF">F4820DRAFT_338219</name>
</gene>